<organism evidence="12 13">
    <name type="scientific">Kosmotoga olearia (strain ATCC BAA-1733 / DSM 21960 / TBF 19.5.1)</name>
    <dbReference type="NCBI Taxonomy" id="521045"/>
    <lineage>
        <taxon>Bacteria</taxon>
        <taxon>Thermotogati</taxon>
        <taxon>Thermotogota</taxon>
        <taxon>Thermotogae</taxon>
        <taxon>Kosmotogales</taxon>
        <taxon>Kosmotogaceae</taxon>
        <taxon>Kosmotoga</taxon>
    </lineage>
</organism>
<evidence type="ECO:0000256" key="4">
    <source>
        <dbReference type="ARBA" id="ARBA00022679"/>
    </source>
</evidence>
<evidence type="ECO:0000313" key="13">
    <source>
        <dbReference type="Proteomes" id="UP000002382"/>
    </source>
</evidence>
<evidence type="ECO:0000259" key="11">
    <source>
        <dbReference type="Pfam" id="PF08544"/>
    </source>
</evidence>
<dbReference type="eggNOG" id="COG1947">
    <property type="taxonomic scope" value="Bacteria"/>
</dbReference>
<comment type="pathway">
    <text evidence="9">Isoprenoid biosynthesis; isopentenyl diphosphate biosynthesis via DXP pathway; isopentenyl diphosphate from 1-deoxy-D-xylulose 5-phosphate: step 3/6.</text>
</comment>
<dbReference type="InterPro" id="IPR020568">
    <property type="entry name" value="Ribosomal_Su5_D2-typ_SF"/>
</dbReference>
<dbReference type="InterPro" id="IPR004424">
    <property type="entry name" value="IspE"/>
</dbReference>
<keyword evidence="4 9" id="KW-0808">Transferase</keyword>
<dbReference type="KEGG" id="kol:Kole_1589"/>
<evidence type="ECO:0000313" key="12">
    <source>
        <dbReference type="EMBL" id="ACR80279.1"/>
    </source>
</evidence>
<comment type="function">
    <text evidence="9">Catalyzes the phosphorylation of the position 2 hydroxy group of 4-diphosphocytidyl-2C-methyl-D-erythritol.</text>
</comment>
<dbReference type="PANTHER" id="PTHR43527">
    <property type="entry name" value="4-DIPHOSPHOCYTIDYL-2-C-METHYL-D-ERYTHRITOL KINASE, CHLOROPLASTIC"/>
    <property type="match status" value="1"/>
</dbReference>
<sequence>MVETGVERNNGLLKAYAKLNLYLAVGPKRDDSFHELLTLFQTISLYDELFVEDRPIPGVLFDSDANLKWSPENTIYRACELFEQLTGNRLYLRIFLRKRIPSGGGLGGGSSDAATILSFLASKYRVDAKAIYEISKKIGSDVPFFLKGGTAIGKGRGEILEYLKGLSEYRVSLIFPNVSVQTAYAYKLLDERGTKKILDDGNVYKLYEAFLEKNYNRIRELSKNDFEKVVSEAFPEIKGKYVEAIESLKEDAIMVRMSGSGSTLFMLYPPESKNGEYSFLPAIGGKNDDL</sequence>
<dbReference type="Gene3D" id="3.30.70.890">
    <property type="entry name" value="GHMP kinase, C-terminal domain"/>
    <property type="match status" value="1"/>
</dbReference>
<dbReference type="Pfam" id="PF00288">
    <property type="entry name" value="GHMP_kinases_N"/>
    <property type="match status" value="1"/>
</dbReference>
<dbReference type="RefSeq" id="WP_015868924.1">
    <property type="nucleotide sequence ID" value="NC_012785.1"/>
</dbReference>
<dbReference type="HOGENOM" id="CLU_053057_2_0_0"/>
<dbReference type="GO" id="GO:0005524">
    <property type="term" value="F:ATP binding"/>
    <property type="evidence" value="ECO:0007669"/>
    <property type="project" value="UniProtKB-UniRule"/>
</dbReference>
<evidence type="ECO:0000256" key="5">
    <source>
        <dbReference type="ARBA" id="ARBA00022741"/>
    </source>
</evidence>
<dbReference type="OrthoDB" id="9809438at2"/>
<feature type="domain" description="GHMP kinase C-terminal" evidence="11">
    <location>
        <begin position="207"/>
        <end position="273"/>
    </location>
</feature>
<feature type="domain" description="GHMP kinase N-terminal" evidence="10">
    <location>
        <begin position="73"/>
        <end position="149"/>
    </location>
</feature>
<dbReference type="InterPro" id="IPR006204">
    <property type="entry name" value="GHMP_kinase_N_dom"/>
</dbReference>
<dbReference type="Proteomes" id="UP000002382">
    <property type="component" value="Chromosome"/>
</dbReference>
<evidence type="ECO:0000256" key="1">
    <source>
        <dbReference type="ARBA" id="ARBA00009684"/>
    </source>
</evidence>
<dbReference type="Gene3D" id="3.30.230.10">
    <property type="match status" value="1"/>
</dbReference>
<dbReference type="UniPathway" id="UPA00056">
    <property type="reaction ID" value="UER00094"/>
</dbReference>
<comment type="similarity">
    <text evidence="1 9">Belongs to the GHMP kinase family. IspE subfamily.</text>
</comment>
<feature type="active site" evidence="9">
    <location>
        <position position="141"/>
    </location>
</feature>
<dbReference type="PANTHER" id="PTHR43527:SF2">
    <property type="entry name" value="4-DIPHOSPHOCYTIDYL-2-C-METHYL-D-ERYTHRITOL KINASE, CHLOROPLASTIC"/>
    <property type="match status" value="1"/>
</dbReference>
<dbReference type="GO" id="GO:0019288">
    <property type="term" value="P:isopentenyl diphosphate biosynthetic process, methylerythritol 4-phosphate pathway"/>
    <property type="evidence" value="ECO:0007669"/>
    <property type="project" value="UniProtKB-UniRule"/>
</dbReference>
<evidence type="ECO:0000256" key="2">
    <source>
        <dbReference type="ARBA" id="ARBA00012052"/>
    </source>
</evidence>
<evidence type="ECO:0000256" key="8">
    <source>
        <dbReference type="ARBA" id="ARBA00032554"/>
    </source>
</evidence>
<dbReference type="PIRSF" id="PIRSF010376">
    <property type="entry name" value="IspE"/>
    <property type="match status" value="1"/>
</dbReference>
<keyword evidence="7 9" id="KW-0067">ATP-binding</keyword>
<dbReference type="SUPFAM" id="SSF54211">
    <property type="entry name" value="Ribosomal protein S5 domain 2-like"/>
    <property type="match status" value="1"/>
</dbReference>
<dbReference type="NCBIfam" id="TIGR00154">
    <property type="entry name" value="ispE"/>
    <property type="match status" value="1"/>
</dbReference>
<comment type="catalytic activity">
    <reaction evidence="9">
        <text>4-CDP-2-C-methyl-D-erythritol + ATP = 4-CDP-2-C-methyl-D-erythritol 2-phosphate + ADP + H(+)</text>
        <dbReference type="Rhea" id="RHEA:18437"/>
        <dbReference type="ChEBI" id="CHEBI:15378"/>
        <dbReference type="ChEBI" id="CHEBI:30616"/>
        <dbReference type="ChEBI" id="CHEBI:57823"/>
        <dbReference type="ChEBI" id="CHEBI:57919"/>
        <dbReference type="ChEBI" id="CHEBI:456216"/>
        <dbReference type="EC" id="2.7.1.148"/>
    </reaction>
</comment>
<dbReference type="AlphaFoldDB" id="C5CF10"/>
<keyword evidence="5 9" id="KW-0547">Nucleotide-binding</keyword>
<dbReference type="InterPro" id="IPR036554">
    <property type="entry name" value="GHMP_kinase_C_sf"/>
</dbReference>
<evidence type="ECO:0000256" key="6">
    <source>
        <dbReference type="ARBA" id="ARBA00022777"/>
    </source>
</evidence>
<keyword evidence="6 9" id="KW-0418">Kinase</keyword>
<gene>
    <name evidence="9" type="primary">ispE</name>
    <name evidence="12" type="ordered locus">Kole_1589</name>
</gene>
<accession>C5CF10</accession>
<dbReference type="GO" id="GO:0050515">
    <property type="term" value="F:4-(cytidine 5'-diphospho)-2-C-methyl-D-erythritol kinase activity"/>
    <property type="evidence" value="ECO:0007669"/>
    <property type="project" value="UniProtKB-UniRule"/>
</dbReference>
<dbReference type="EMBL" id="CP001634">
    <property type="protein sequence ID" value="ACR80279.1"/>
    <property type="molecule type" value="Genomic_DNA"/>
</dbReference>
<dbReference type="EC" id="2.7.1.148" evidence="2 9"/>
<dbReference type="InterPro" id="IPR014721">
    <property type="entry name" value="Ribsml_uS5_D2-typ_fold_subgr"/>
</dbReference>
<keyword evidence="13" id="KW-1185">Reference proteome</keyword>
<dbReference type="HAMAP" id="MF_00061">
    <property type="entry name" value="IspE"/>
    <property type="match status" value="1"/>
</dbReference>
<feature type="binding site" evidence="9">
    <location>
        <begin position="101"/>
        <end position="111"/>
    </location>
    <ligand>
        <name>ATP</name>
        <dbReference type="ChEBI" id="CHEBI:30616"/>
    </ligand>
</feature>
<name>C5CF10_KOSOT</name>
<dbReference type="SUPFAM" id="SSF55060">
    <property type="entry name" value="GHMP Kinase, C-terminal domain"/>
    <property type="match status" value="1"/>
</dbReference>
<evidence type="ECO:0000259" key="10">
    <source>
        <dbReference type="Pfam" id="PF00288"/>
    </source>
</evidence>
<dbReference type="Pfam" id="PF08544">
    <property type="entry name" value="GHMP_kinases_C"/>
    <property type="match status" value="1"/>
</dbReference>
<dbReference type="STRING" id="521045.Kole_1589"/>
<keyword evidence="9" id="KW-0414">Isoprene biosynthesis</keyword>
<dbReference type="InterPro" id="IPR013750">
    <property type="entry name" value="GHMP_kinase_C_dom"/>
</dbReference>
<dbReference type="GO" id="GO:0016114">
    <property type="term" value="P:terpenoid biosynthetic process"/>
    <property type="evidence" value="ECO:0007669"/>
    <property type="project" value="UniProtKB-UniRule"/>
</dbReference>
<proteinExistence type="inferred from homology"/>
<reference evidence="12 13" key="2">
    <citation type="journal article" date="2011" name="J. Bacteriol.">
        <title>Genome Sequence of Kosmotoga olearia Strain TBF 19.5.1, a Thermophilic Bacterium with a Wide Growth Temperature Range, Isolated from the Troll B Oil Platform in the North Sea.</title>
        <authorList>
            <person name="Swithers K.S."/>
            <person name="Dipippo J.L."/>
            <person name="Bruce D.C."/>
            <person name="Detter C."/>
            <person name="Tapia R."/>
            <person name="Han S."/>
            <person name="Goodwin L.A."/>
            <person name="Han J."/>
            <person name="Woyke T."/>
            <person name="Pitluck S."/>
            <person name="Pennacchio L."/>
            <person name="Nolan M."/>
            <person name="Mikhailova N."/>
            <person name="Land M.L."/>
            <person name="Nesbo C.L."/>
            <person name="Gogarten J.P."/>
            <person name="Noll K.M."/>
        </authorList>
    </citation>
    <scope>NUCLEOTIDE SEQUENCE [LARGE SCALE GENOMIC DNA]</scope>
    <source>
        <strain evidence="13">ATCC BAA-1733 / DSM 21960 / TBF 19.5.1</strain>
    </source>
</reference>
<protein>
    <recommendedName>
        <fullName evidence="3 9">4-diphosphocytidyl-2-C-methyl-D-erythritol kinase</fullName>
        <shortName evidence="9">CMK</shortName>
        <ecNumber evidence="2 9">2.7.1.148</ecNumber>
    </recommendedName>
    <alternativeName>
        <fullName evidence="8 9">4-(cytidine-5'-diphospho)-2-C-methyl-D-erythritol kinase</fullName>
    </alternativeName>
</protein>
<feature type="active site" evidence="9">
    <location>
        <position position="18"/>
    </location>
</feature>
<evidence type="ECO:0000256" key="9">
    <source>
        <dbReference type="HAMAP-Rule" id="MF_00061"/>
    </source>
</evidence>
<reference evidence="12 13" key="1">
    <citation type="submission" date="2009-06" db="EMBL/GenBank/DDBJ databases">
        <title>Complete sequence of Thermotogales bacterium TBF 19.5.1.</title>
        <authorList>
            <consortium name="US DOE Joint Genome Institute"/>
            <person name="Lucas S."/>
            <person name="Copeland A."/>
            <person name="Lapidus A."/>
            <person name="Glavina del Rio T."/>
            <person name="Tice H."/>
            <person name="Bruce D."/>
            <person name="Goodwin L."/>
            <person name="Pitluck S."/>
            <person name="Chertkov O."/>
            <person name="Brettin T."/>
            <person name="Detter J.C."/>
            <person name="Han C."/>
            <person name="Schmutz J."/>
            <person name="Larimer F."/>
            <person name="Land M."/>
            <person name="Hauser L."/>
            <person name="Kyrpides N."/>
            <person name="Ovchinnikova G."/>
            <person name="Noll K."/>
        </authorList>
    </citation>
    <scope>NUCLEOTIDE SEQUENCE [LARGE SCALE GENOMIC DNA]</scope>
    <source>
        <strain evidence="13">ATCC BAA-1733 / DSM 21960 / TBF 19.5.1</strain>
    </source>
</reference>
<evidence type="ECO:0000256" key="7">
    <source>
        <dbReference type="ARBA" id="ARBA00022840"/>
    </source>
</evidence>
<evidence type="ECO:0000256" key="3">
    <source>
        <dbReference type="ARBA" id="ARBA00017473"/>
    </source>
</evidence>